<accession>A0ACC2QUU7</accession>
<name>A0ACC2QUU7_9NEOP</name>
<sequence length="128" mass="14046">MLTTPCGARVQNATAATWSWSRLLLDNQMGTHVRCPQVLSFGGWKTGLESRRGLAREGRYLSRAASSFASNTASQKEVSACHSSSLRTMACAKPCCAIAPTRIRRCSPQARHSSIVNYAVSPRWSTQW</sequence>
<dbReference type="EMBL" id="CM056791">
    <property type="protein sequence ID" value="KAJ8725971.1"/>
    <property type="molecule type" value="Genomic_DNA"/>
</dbReference>
<evidence type="ECO:0000313" key="1">
    <source>
        <dbReference type="EMBL" id="KAJ8725971.1"/>
    </source>
</evidence>
<proteinExistence type="predicted"/>
<evidence type="ECO:0000313" key="2">
    <source>
        <dbReference type="Proteomes" id="UP001231649"/>
    </source>
</evidence>
<keyword evidence="2" id="KW-1185">Reference proteome</keyword>
<reference evidence="1" key="1">
    <citation type="submission" date="2023-03" db="EMBL/GenBank/DDBJ databases">
        <title>Chromosome-level genomes of two armyworms, Mythimna separata and Mythimna loreyi, provide insights into the biosynthesis and reception of sex pheromones.</title>
        <authorList>
            <person name="Zhao H."/>
        </authorList>
    </citation>
    <scope>NUCLEOTIDE SEQUENCE</scope>
    <source>
        <strain evidence="1">BeijingLab</strain>
    </source>
</reference>
<dbReference type="Proteomes" id="UP001231649">
    <property type="component" value="Chromosome 15"/>
</dbReference>
<protein>
    <submittedName>
        <fullName evidence="1">Uncharacterized protein</fullName>
    </submittedName>
</protein>
<gene>
    <name evidence="1" type="ORF">PYW08_004154</name>
</gene>
<comment type="caution">
    <text evidence="1">The sequence shown here is derived from an EMBL/GenBank/DDBJ whole genome shotgun (WGS) entry which is preliminary data.</text>
</comment>
<organism evidence="1 2">
    <name type="scientific">Mythimna loreyi</name>
    <dbReference type="NCBI Taxonomy" id="667449"/>
    <lineage>
        <taxon>Eukaryota</taxon>
        <taxon>Metazoa</taxon>
        <taxon>Ecdysozoa</taxon>
        <taxon>Arthropoda</taxon>
        <taxon>Hexapoda</taxon>
        <taxon>Insecta</taxon>
        <taxon>Pterygota</taxon>
        <taxon>Neoptera</taxon>
        <taxon>Endopterygota</taxon>
        <taxon>Lepidoptera</taxon>
        <taxon>Glossata</taxon>
        <taxon>Ditrysia</taxon>
        <taxon>Noctuoidea</taxon>
        <taxon>Noctuidae</taxon>
        <taxon>Noctuinae</taxon>
        <taxon>Hadenini</taxon>
        <taxon>Mythimna</taxon>
    </lineage>
</organism>